<keyword evidence="3" id="KW-1185">Reference proteome</keyword>
<accession>A0ABQ1UFT2</accession>
<keyword evidence="1" id="KW-0812">Transmembrane</keyword>
<gene>
    <name evidence="2" type="ORF">GCM10011339_01920</name>
</gene>
<comment type="caution">
    <text evidence="2">The sequence shown here is derived from an EMBL/GenBank/DDBJ whole genome shotgun (WGS) entry which is preliminary data.</text>
</comment>
<evidence type="ECO:0000313" key="2">
    <source>
        <dbReference type="EMBL" id="GGF17615.1"/>
    </source>
</evidence>
<keyword evidence="1" id="KW-0472">Membrane</keyword>
<protein>
    <submittedName>
        <fullName evidence="2">Uncharacterized protein</fullName>
    </submittedName>
</protein>
<keyword evidence="1" id="KW-1133">Transmembrane helix</keyword>
<proteinExistence type="predicted"/>
<dbReference type="Proteomes" id="UP000647339">
    <property type="component" value="Unassembled WGS sequence"/>
</dbReference>
<evidence type="ECO:0000313" key="3">
    <source>
        <dbReference type="Proteomes" id="UP000647339"/>
    </source>
</evidence>
<dbReference type="EMBL" id="BMIU01000001">
    <property type="protein sequence ID" value="GGF17615.1"/>
    <property type="molecule type" value="Genomic_DNA"/>
</dbReference>
<sequence length="69" mass="7174">MPAAAETEATACKPGPVIKTPINAAGAKKAVAPNATVAAIPPKHLAWSFIPPLIFSILSKLSSFIMYKI</sequence>
<evidence type="ECO:0000256" key="1">
    <source>
        <dbReference type="SAM" id="Phobius"/>
    </source>
</evidence>
<reference evidence="3" key="1">
    <citation type="journal article" date="2019" name="Int. J. Syst. Evol. Microbiol.">
        <title>The Global Catalogue of Microorganisms (GCM) 10K type strain sequencing project: providing services to taxonomists for standard genome sequencing and annotation.</title>
        <authorList>
            <consortium name="The Broad Institute Genomics Platform"/>
            <consortium name="The Broad Institute Genome Sequencing Center for Infectious Disease"/>
            <person name="Wu L."/>
            <person name="Ma J."/>
        </authorList>
    </citation>
    <scope>NUCLEOTIDE SEQUENCE [LARGE SCALE GENOMIC DNA]</scope>
    <source>
        <strain evidence="3">CGMCC 1.15407</strain>
    </source>
</reference>
<feature type="transmembrane region" description="Helical" evidence="1">
    <location>
        <begin position="45"/>
        <end position="67"/>
    </location>
</feature>
<organism evidence="2 3">
    <name type="scientific">Echinicola rosea</name>
    <dbReference type="NCBI Taxonomy" id="1807691"/>
    <lineage>
        <taxon>Bacteria</taxon>
        <taxon>Pseudomonadati</taxon>
        <taxon>Bacteroidota</taxon>
        <taxon>Cytophagia</taxon>
        <taxon>Cytophagales</taxon>
        <taxon>Cyclobacteriaceae</taxon>
        <taxon>Echinicola</taxon>
    </lineage>
</organism>
<name>A0ABQ1UFT2_9BACT</name>